<evidence type="ECO:0000256" key="3">
    <source>
        <dbReference type="ARBA" id="ARBA00022842"/>
    </source>
</evidence>
<protein>
    <submittedName>
        <fullName evidence="4">HAD family hydrolase</fullName>
        <ecNumber evidence="4">3.1.3.-</ecNumber>
    </submittedName>
</protein>
<keyword evidence="5" id="KW-1185">Reference proteome</keyword>
<comment type="caution">
    <text evidence="4">The sequence shown here is derived from an EMBL/GenBank/DDBJ whole genome shotgun (WGS) entry which is preliminary data.</text>
</comment>
<sequence length="231" mass="26681">MDIQEGNKKRMVMSYKGYIFDLDDTLYCEHDYVRSGFQAVAEVLAKHTTQSINEIHQLLIEEWKRNGRGRVFDAVCGKLKINSDISTLVNVYRNHKPLIRLYQDAERMIHHLIDQKKKIAIITDGHPIIQWAKIDALFLQKWFQCIVVTGDLGEEHWKPSATPYRKIVDCLGLDISDCVYIGDNPHKDFITAKKLGMGTIRIVRPVGDHMQVKLTKEFEADRTLSSLEEII</sequence>
<name>A0ABV6GEV2_9BACI</name>
<dbReference type="InterPro" id="IPR023214">
    <property type="entry name" value="HAD_sf"/>
</dbReference>
<dbReference type="Pfam" id="PF13419">
    <property type="entry name" value="HAD_2"/>
    <property type="match status" value="1"/>
</dbReference>
<keyword evidence="1" id="KW-0479">Metal-binding</keyword>
<dbReference type="Proteomes" id="UP001589854">
    <property type="component" value="Unassembled WGS sequence"/>
</dbReference>
<reference evidence="4 5" key="1">
    <citation type="submission" date="2024-09" db="EMBL/GenBank/DDBJ databases">
        <authorList>
            <person name="Sun Q."/>
            <person name="Mori K."/>
        </authorList>
    </citation>
    <scope>NUCLEOTIDE SEQUENCE [LARGE SCALE GENOMIC DNA]</scope>
    <source>
        <strain evidence="4 5">CCM 7228</strain>
    </source>
</reference>
<dbReference type="SUPFAM" id="SSF56784">
    <property type="entry name" value="HAD-like"/>
    <property type="match status" value="1"/>
</dbReference>
<dbReference type="SFLD" id="SFLDS00003">
    <property type="entry name" value="Haloacid_Dehalogenase"/>
    <property type="match status" value="1"/>
</dbReference>
<keyword evidence="2 4" id="KW-0378">Hydrolase</keyword>
<dbReference type="InterPro" id="IPR051400">
    <property type="entry name" value="HAD-like_hydrolase"/>
</dbReference>
<keyword evidence="3" id="KW-0460">Magnesium</keyword>
<dbReference type="InterPro" id="IPR036412">
    <property type="entry name" value="HAD-like_sf"/>
</dbReference>
<gene>
    <name evidence="4" type="ORF">ACFFIX_10735</name>
</gene>
<evidence type="ECO:0000256" key="1">
    <source>
        <dbReference type="ARBA" id="ARBA00022723"/>
    </source>
</evidence>
<accession>A0ABV6GEV2</accession>
<evidence type="ECO:0000256" key="2">
    <source>
        <dbReference type="ARBA" id="ARBA00022801"/>
    </source>
</evidence>
<dbReference type="InterPro" id="IPR041492">
    <property type="entry name" value="HAD_2"/>
</dbReference>
<evidence type="ECO:0000313" key="5">
    <source>
        <dbReference type="Proteomes" id="UP001589854"/>
    </source>
</evidence>
<dbReference type="Gene3D" id="3.40.50.1000">
    <property type="entry name" value="HAD superfamily/HAD-like"/>
    <property type="match status" value="1"/>
</dbReference>
<proteinExistence type="predicted"/>
<organism evidence="4 5">
    <name type="scientific">Metabacillus herbersteinensis</name>
    <dbReference type="NCBI Taxonomy" id="283816"/>
    <lineage>
        <taxon>Bacteria</taxon>
        <taxon>Bacillati</taxon>
        <taxon>Bacillota</taxon>
        <taxon>Bacilli</taxon>
        <taxon>Bacillales</taxon>
        <taxon>Bacillaceae</taxon>
        <taxon>Metabacillus</taxon>
    </lineage>
</organism>
<evidence type="ECO:0000313" key="4">
    <source>
        <dbReference type="EMBL" id="MFC0271926.1"/>
    </source>
</evidence>
<dbReference type="Gene3D" id="1.10.150.520">
    <property type="match status" value="1"/>
</dbReference>
<dbReference type="EC" id="3.1.3.-" evidence="4"/>
<dbReference type="PANTHER" id="PTHR46470">
    <property type="entry name" value="N-ACYLNEURAMINATE-9-PHOSPHATASE"/>
    <property type="match status" value="1"/>
</dbReference>
<dbReference type="PANTHER" id="PTHR46470:SF2">
    <property type="entry name" value="GLYCERALDEHYDE 3-PHOSPHATE PHOSPHATASE"/>
    <property type="match status" value="1"/>
</dbReference>
<dbReference type="SFLD" id="SFLDG01129">
    <property type="entry name" value="C1.5:_HAD__Beta-PGM__Phosphata"/>
    <property type="match status" value="1"/>
</dbReference>
<dbReference type="EMBL" id="JBHLVO010000007">
    <property type="protein sequence ID" value="MFC0271926.1"/>
    <property type="molecule type" value="Genomic_DNA"/>
</dbReference>
<dbReference type="GO" id="GO:0016787">
    <property type="term" value="F:hydrolase activity"/>
    <property type="evidence" value="ECO:0007669"/>
    <property type="project" value="UniProtKB-KW"/>
</dbReference>